<dbReference type="InterPro" id="IPR007502">
    <property type="entry name" value="Helicase-assoc_dom"/>
</dbReference>
<dbReference type="InterPro" id="IPR012879">
    <property type="entry name" value="CCDC47"/>
</dbReference>
<feature type="region of interest" description="Disordered" evidence="8">
    <location>
        <begin position="1884"/>
        <end position="1908"/>
    </location>
</feature>
<dbReference type="Proteomes" id="UP000290289">
    <property type="component" value="Chromosome 15"/>
</dbReference>
<dbReference type="Gene3D" id="1.20.120.1080">
    <property type="match status" value="1"/>
</dbReference>
<dbReference type="SMART" id="SM00490">
    <property type="entry name" value="HELICc"/>
    <property type="match status" value="1"/>
</dbReference>
<feature type="compositionally biased region" description="Acidic residues" evidence="8">
    <location>
        <begin position="1459"/>
        <end position="1471"/>
    </location>
</feature>
<dbReference type="FunFam" id="3.40.50.300:FF:000500">
    <property type="entry name" value="ATP-dependent RNA helicase DHX29"/>
    <property type="match status" value="1"/>
</dbReference>
<dbReference type="Pfam" id="PF00270">
    <property type="entry name" value="DEAD"/>
    <property type="match status" value="1"/>
</dbReference>
<keyword evidence="2" id="KW-0547">Nucleotide-binding</keyword>
<evidence type="ECO:0000313" key="12">
    <source>
        <dbReference type="EMBL" id="RXH73510.1"/>
    </source>
</evidence>
<comment type="catalytic activity">
    <reaction evidence="6">
        <text>ATP + H2O = ADP + phosphate + H(+)</text>
        <dbReference type="Rhea" id="RHEA:13065"/>
        <dbReference type="ChEBI" id="CHEBI:15377"/>
        <dbReference type="ChEBI" id="CHEBI:15378"/>
        <dbReference type="ChEBI" id="CHEBI:30616"/>
        <dbReference type="ChEBI" id="CHEBI:43474"/>
        <dbReference type="ChEBI" id="CHEBI:456216"/>
        <dbReference type="EC" id="3.6.4.13"/>
    </reaction>
</comment>
<sequence>MAPKKKQTTTKQSSSSKAKTASSAPRLQISADNENRVRRLLLNSGRSTAPAAPVDESLSKAQKTKKLKAVYEKLSCEGFTNDQIELALSALKEGATFENAVDWLCLNLTSNELPLKFSTGTSLHTSEGGSVGVILTSRDDWTPSVDTHAKIDEDAPRIAVRTKGHRDDKTLDSFQPSQADWIKRYVEQQEEDESTTWEDDADEALAEKALKPRSYDLIAKDYHAARLEAAKAKQNRDKKSQERAGSIIRNLKQELSALGLSDDILASEFAKEQGSAPSEDTYDSPCNQCEGVYADDLIVDESNTEHSGSIHSPVNSTPSVPVQGKIVAEEESTDVEIGNFFLEDGPSADVPPPEILELQKKERMREMSSEKNLEKLDGIWKKGDSRKIPKAILHQLCQRSGWEAPKFNKMNGKQNNLSYTVSVLRKASGRGKSRKAGGLVTLQLPDQHVTFDSTEVLVVDVEANTYAYVYINDAQNGVAAFALCQLFPDLPVHLLIIEPYASLVIQWMEGESSTNVEDSEEDRRATFVDSLLRVDGSASTSAANVTNDIVPEKAQELHVEQPISAGVAHVDLAAQRVHRLKEVESTYLRQELENKVKNPKFKDMLKTRAALPIAGLKGDILQLLSENNVLVVCGETGSGKTTQVPQFILDDMIKSGHGGYCNIICTQPRRIAAISVAERVSDERCEPSPGSKGSLVGYQVRLDSASNDKTKLLFCTTGILLRKFVGDKNLTGVTHVIVDEVHERSLLGDFLLIVLKNLIEKQSALNTPKLKVILMSATVDSNLFSRYFGNCPVITAEGRTHPVTTYYLEDIYESIDYQIASDSPASMRYGALTKEKAGPVNNRRGKKNLVLSGWGDDSLLSEETINPYYVPDSYQSYKEKTRQNLQRVNEDVIDYDLLEDLVCHVDETCSEGAILVFLPGVSEIYTLVDKLSASYRFGGPASDWILPLHSSVASTDQKKVIVATNIAETSITIDDVVYVIDCGKHKENRYNPQKKLSSMVEDWISRANARQRRGRAGRVKPGICFCLYTRYRFEKLMRPFQVPEMLRMPLVELCLQIKLLSLGYIKSFLSEALEPPREEAMTSSIKLLYEVGALEADEELTPLGHHLAKLPVDVLIGKMMLYGGIFGCLSPILSISAFLSYKSPFIYPKDERQNVERAKLALLTGKLDGPSESNDSDRQSDHLIMMSAYSKWEKILREKGVKAAQNFCNSYFLSSSVMYMIRDMRIQFGTLLAVIGLIDLPRKNKVDGRKKENLDTWFSDASQPFNMYSNHSSIVKAILCAGLYPNVAATEKGIAEASLSNLKQSAGLATKERPIWFDGRREVSIHPSSINSNLKEFRYPFLVFLEKVETNKVFLRDTTVISPNSILLFGGSINIQHQTGLVIVDGWLKLTAPAQTAVLFKELRIDKKARGAASMAMASLSYTRLLSLLSLFILLFLFSHISFSPSSVLADSQFEGFDDADEIDDTDDDDSSLPLPTRTHPSLTTTSQPDPPPSTDPSLADPDPNPIPDSDSLSTDLPKPSSTSFEDWDEDEFEGLPVLPQQKPPLHDPAITENATPSSDSDPKPSADPKPPAAPRSFVVEIACGGFLIVFIINYFTGKRVNENIALAWAAKFATKDSIFEKNFSILGVGDGGAGDDPPLLLKEGQNVFKFYASGRRCCQGLLATMELKSRHDLISSIFNLVVPSRDEINIEVYMNDEAMDHVVFALARKKSAKAMQKEVRDLQKFAGILSPPTGRKWVSEDLAVISESKEVAGDLITEAVLEQVLGEKAFQKFGKGFIYMHFSDQHPGSQKKMLLFKFALPDAGNMADMTRLVALVPYYIDLIGRYKLSSQARSKTEAIRSKAAQEAYKELQNARQEALQRKKAERRKMMEEVEAKLSAESIRKKEAKERARQMKKAMPKIKMTRGS</sequence>
<evidence type="ECO:0000256" key="2">
    <source>
        <dbReference type="ARBA" id="ARBA00022741"/>
    </source>
</evidence>
<evidence type="ECO:0000313" key="13">
    <source>
        <dbReference type="Proteomes" id="UP000290289"/>
    </source>
</evidence>
<evidence type="ECO:0000259" key="10">
    <source>
        <dbReference type="PROSITE" id="PS51192"/>
    </source>
</evidence>
<organism evidence="12 13">
    <name type="scientific">Malus domestica</name>
    <name type="common">Apple</name>
    <name type="synonym">Pyrus malus</name>
    <dbReference type="NCBI Taxonomy" id="3750"/>
    <lineage>
        <taxon>Eukaryota</taxon>
        <taxon>Viridiplantae</taxon>
        <taxon>Streptophyta</taxon>
        <taxon>Embryophyta</taxon>
        <taxon>Tracheophyta</taxon>
        <taxon>Spermatophyta</taxon>
        <taxon>Magnoliopsida</taxon>
        <taxon>eudicotyledons</taxon>
        <taxon>Gunneridae</taxon>
        <taxon>Pentapetalae</taxon>
        <taxon>rosids</taxon>
        <taxon>fabids</taxon>
        <taxon>Rosales</taxon>
        <taxon>Rosaceae</taxon>
        <taxon>Amygdaloideae</taxon>
        <taxon>Maleae</taxon>
        <taxon>Malus</taxon>
    </lineage>
</organism>
<dbReference type="CDD" id="cd18791">
    <property type="entry name" value="SF2_C_RHA"/>
    <property type="match status" value="1"/>
</dbReference>
<dbReference type="Gene3D" id="3.40.50.300">
    <property type="entry name" value="P-loop containing nucleotide triphosphate hydrolases"/>
    <property type="match status" value="2"/>
</dbReference>
<evidence type="ECO:0000256" key="7">
    <source>
        <dbReference type="ARBA" id="ARBA00060772"/>
    </source>
</evidence>
<keyword evidence="13" id="KW-1185">Reference proteome</keyword>
<feature type="region of interest" description="Disordered" evidence="8">
    <location>
        <begin position="1459"/>
        <end position="1573"/>
    </location>
</feature>
<dbReference type="InterPro" id="IPR011545">
    <property type="entry name" value="DEAD/DEAH_box_helicase_dom"/>
</dbReference>
<feature type="compositionally biased region" description="Basic and acidic residues" evidence="8">
    <location>
        <begin position="1884"/>
        <end position="1893"/>
    </location>
</feature>
<feature type="region of interest" description="Disordered" evidence="8">
    <location>
        <begin position="1"/>
        <end position="35"/>
    </location>
</feature>
<dbReference type="InterPro" id="IPR056890">
    <property type="entry name" value="UBA_DHX29-like"/>
</dbReference>
<dbReference type="Pfam" id="PF07717">
    <property type="entry name" value="OB_NTP_bind"/>
    <property type="match status" value="1"/>
</dbReference>
<dbReference type="GO" id="GO:0005783">
    <property type="term" value="C:endoplasmic reticulum"/>
    <property type="evidence" value="ECO:0007669"/>
    <property type="project" value="InterPro"/>
</dbReference>
<dbReference type="PANTHER" id="PTHR18934:SF246">
    <property type="entry name" value="DEXH-BOX ATP-DEPENDENT RNA HELICASE DEXH4, CHLOROPLASTIC-RELATED"/>
    <property type="match status" value="1"/>
</dbReference>
<dbReference type="Pfam" id="PF00271">
    <property type="entry name" value="Helicase_C"/>
    <property type="match status" value="1"/>
</dbReference>
<dbReference type="SUPFAM" id="SSF52540">
    <property type="entry name" value="P-loop containing nucleoside triphosphate hydrolases"/>
    <property type="match status" value="1"/>
</dbReference>
<keyword evidence="4" id="KW-0347">Helicase</keyword>
<feature type="domain" description="Helicase C-terminal" evidence="11">
    <location>
        <begin position="897"/>
        <end position="1061"/>
    </location>
</feature>
<dbReference type="InterPro" id="IPR027417">
    <property type="entry name" value="P-loop_NTPase"/>
</dbReference>
<dbReference type="PANTHER" id="PTHR18934">
    <property type="entry name" value="ATP-DEPENDENT RNA HELICASE"/>
    <property type="match status" value="1"/>
</dbReference>
<dbReference type="InterPro" id="IPR001650">
    <property type="entry name" value="Helicase_C-like"/>
</dbReference>
<feature type="transmembrane region" description="Helical" evidence="9">
    <location>
        <begin position="1119"/>
        <end position="1139"/>
    </location>
</feature>
<dbReference type="STRING" id="3750.A0A498HRY3"/>
<keyword evidence="9" id="KW-0812">Transmembrane</keyword>
<evidence type="ECO:0000256" key="1">
    <source>
        <dbReference type="ARBA" id="ARBA00012552"/>
    </source>
</evidence>
<dbReference type="GO" id="GO:0016787">
    <property type="term" value="F:hydrolase activity"/>
    <property type="evidence" value="ECO:0007669"/>
    <property type="project" value="UniProtKB-KW"/>
</dbReference>
<feature type="compositionally biased region" description="Basic residues" evidence="8">
    <location>
        <begin position="1894"/>
        <end position="1908"/>
    </location>
</feature>
<dbReference type="EMBL" id="RDQH01000341">
    <property type="protein sequence ID" value="RXH73510.1"/>
    <property type="molecule type" value="Genomic_DNA"/>
</dbReference>
<feature type="domain" description="Helicase ATP-binding" evidence="10">
    <location>
        <begin position="621"/>
        <end position="797"/>
    </location>
</feature>
<accession>A0A498HRY3</accession>
<dbReference type="InterPro" id="IPR048333">
    <property type="entry name" value="HA2_WH"/>
</dbReference>
<comment type="caution">
    <text evidence="12">The sequence shown here is derived from an EMBL/GenBank/DDBJ whole genome shotgun (WGS) entry which is preliminary data.</text>
</comment>
<gene>
    <name evidence="12" type="ORF">DVH24_016332</name>
</gene>
<name>A0A498HRY3_MALDO</name>
<proteinExistence type="inferred from homology"/>
<evidence type="ECO:0000256" key="4">
    <source>
        <dbReference type="ARBA" id="ARBA00022806"/>
    </source>
</evidence>
<dbReference type="InterPro" id="IPR011709">
    <property type="entry name" value="DEAD-box_helicase_OB_fold"/>
</dbReference>
<evidence type="ECO:0000256" key="6">
    <source>
        <dbReference type="ARBA" id="ARBA00047984"/>
    </source>
</evidence>
<dbReference type="GO" id="GO:0005509">
    <property type="term" value="F:calcium ion binding"/>
    <property type="evidence" value="ECO:0007669"/>
    <property type="project" value="InterPro"/>
</dbReference>
<feature type="compositionally biased region" description="Low complexity" evidence="8">
    <location>
        <begin position="9"/>
        <end position="25"/>
    </location>
</feature>
<dbReference type="Pfam" id="PF04408">
    <property type="entry name" value="WHD_HA2"/>
    <property type="match status" value="1"/>
</dbReference>
<evidence type="ECO:0000256" key="5">
    <source>
        <dbReference type="ARBA" id="ARBA00022840"/>
    </source>
</evidence>
<reference evidence="12 13" key="1">
    <citation type="submission" date="2018-10" db="EMBL/GenBank/DDBJ databases">
        <title>A high-quality apple genome assembly.</title>
        <authorList>
            <person name="Hu J."/>
        </authorList>
    </citation>
    <scope>NUCLEOTIDE SEQUENCE [LARGE SCALE GENOMIC DNA]</scope>
    <source>
        <strain evidence="13">cv. HFTH1</strain>
        <tissue evidence="12">Young leaf</tissue>
    </source>
</reference>
<evidence type="ECO:0000259" key="11">
    <source>
        <dbReference type="PROSITE" id="PS51194"/>
    </source>
</evidence>
<comment type="similarity">
    <text evidence="7">Belongs to the DExH box helicase family.</text>
</comment>
<dbReference type="SMART" id="SM00847">
    <property type="entry name" value="HA2"/>
    <property type="match status" value="1"/>
</dbReference>
<dbReference type="PROSITE" id="PS51192">
    <property type="entry name" value="HELICASE_ATP_BIND_1"/>
    <property type="match status" value="1"/>
</dbReference>
<keyword evidence="9" id="KW-1133">Transmembrane helix</keyword>
<evidence type="ECO:0000256" key="9">
    <source>
        <dbReference type="SAM" id="Phobius"/>
    </source>
</evidence>
<dbReference type="SMART" id="SM00487">
    <property type="entry name" value="DEXDc"/>
    <property type="match status" value="1"/>
</dbReference>
<dbReference type="GO" id="GO:0003723">
    <property type="term" value="F:RNA binding"/>
    <property type="evidence" value="ECO:0007669"/>
    <property type="project" value="TreeGrafter"/>
</dbReference>
<feature type="compositionally biased region" description="Low complexity" evidence="8">
    <location>
        <begin position="1496"/>
        <end position="1514"/>
    </location>
</feature>
<evidence type="ECO:0000256" key="3">
    <source>
        <dbReference type="ARBA" id="ARBA00022801"/>
    </source>
</evidence>
<keyword evidence="9" id="KW-0472">Membrane</keyword>
<dbReference type="GO" id="GO:0003724">
    <property type="term" value="F:RNA helicase activity"/>
    <property type="evidence" value="ECO:0007669"/>
    <property type="project" value="UniProtKB-EC"/>
</dbReference>
<dbReference type="InterPro" id="IPR014001">
    <property type="entry name" value="Helicase_ATP-bd"/>
</dbReference>
<dbReference type="Pfam" id="PF07946">
    <property type="entry name" value="CCDC47"/>
    <property type="match status" value="1"/>
</dbReference>
<dbReference type="CDD" id="cd17917">
    <property type="entry name" value="DEXHc_RHA-like"/>
    <property type="match status" value="1"/>
</dbReference>
<evidence type="ECO:0000256" key="8">
    <source>
        <dbReference type="SAM" id="MobiDB-lite"/>
    </source>
</evidence>
<dbReference type="EC" id="3.6.4.13" evidence="1"/>
<dbReference type="PROSITE" id="PS51194">
    <property type="entry name" value="HELICASE_CTER"/>
    <property type="match status" value="1"/>
</dbReference>
<dbReference type="Pfam" id="PF24899">
    <property type="entry name" value="UBA_DHX29"/>
    <property type="match status" value="1"/>
</dbReference>
<feature type="transmembrane region" description="Helical" evidence="9">
    <location>
        <begin position="1425"/>
        <end position="1443"/>
    </location>
</feature>
<dbReference type="FunFam" id="1.20.120.1080:FF:000002">
    <property type="entry name" value="Putative ATP-dependent RNA helicase DHX36"/>
    <property type="match status" value="1"/>
</dbReference>
<protein>
    <recommendedName>
        <fullName evidence="1">RNA helicase</fullName>
        <ecNumber evidence="1">3.6.4.13</ecNumber>
    </recommendedName>
</protein>
<dbReference type="GO" id="GO:0032469">
    <property type="term" value="P:endoplasmic reticulum calcium ion homeostasis"/>
    <property type="evidence" value="ECO:0007669"/>
    <property type="project" value="InterPro"/>
</dbReference>
<keyword evidence="3" id="KW-0378">Hydrolase</keyword>
<keyword evidence="5" id="KW-0067">ATP-binding</keyword>
<dbReference type="GO" id="GO:0005524">
    <property type="term" value="F:ATP binding"/>
    <property type="evidence" value="ECO:0007669"/>
    <property type="project" value="UniProtKB-KW"/>
</dbReference>
<dbReference type="Pfam" id="PF21010">
    <property type="entry name" value="HA2_C"/>
    <property type="match status" value="1"/>
</dbReference>